<feature type="region of interest" description="Disordered" evidence="10">
    <location>
        <begin position="1"/>
        <end position="35"/>
    </location>
</feature>
<accession>A0A8H7UST7</accession>
<dbReference type="GO" id="GO:0046872">
    <property type="term" value="F:metal ion binding"/>
    <property type="evidence" value="ECO:0007669"/>
    <property type="project" value="UniProtKB-KW"/>
</dbReference>
<dbReference type="Pfam" id="PF20499">
    <property type="entry name" value="DUF6729"/>
    <property type="match status" value="1"/>
</dbReference>
<dbReference type="InterPro" id="IPR051132">
    <property type="entry name" value="3-5_Exonuclease_domain"/>
</dbReference>
<evidence type="ECO:0000256" key="9">
    <source>
        <dbReference type="ARBA" id="ARBA00042761"/>
    </source>
</evidence>
<organism evidence="13 14">
    <name type="scientific">Mucor saturninus</name>
    <dbReference type="NCBI Taxonomy" id="64648"/>
    <lineage>
        <taxon>Eukaryota</taxon>
        <taxon>Fungi</taxon>
        <taxon>Fungi incertae sedis</taxon>
        <taxon>Mucoromycota</taxon>
        <taxon>Mucoromycotina</taxon>
        <taxon>Mucoromycetes</taxon>
        <taxon>Mucorales</taxon>
        <taxon>Mucorineae</taxon>
        <taxon>Mucoraceae</taxon>
        <taxon>Mucor</taxon>
    </lineage>
</organism>
<evidence type="ECO:0000313" key="13">
    <source>
        <dbReference type="EMBL" id="KAG2190763.1"/>
    </source>
</evidence>
<dbReference type="Pfam" id="PF01612">
    <property type="entry name" value="DNA_pol_A_exo1"/>
    <property type="match status" value="1"/>
</dbReference>
<dbReference type="GO" id="GO:0003676">
    <property type="term" value="F:nucleic acid binding"/>
    <property type="evidence" value="ECO:0007669"/>
    <property type="project" value="InterPro"/>
</dbReference>
<keyword evidence="14" id="KW-1185">Reference proteome</keyword>
<evidence type="ECO:0000256" key="2">
    <source>
        <dbReference type="ARBA" id="ARBA00022722"/>
    </source>
</evidence>
<evidence type="ECO:0000256" key="4">
    <source>
        <dbReference type="ARBA" id="ARBA00022801"/>
    </source>
</evidence>
<keyword evidence="5" id="KW-0269">Exonuclease</keyword>
<evidence type="ECO:0000256" key="6">
    <source>
        <dbReference type="ARBA" id="ARBA00022842"/>
    </source>
</evidence>
<sequence length="1022" mass="115267">MSNISLKKKGRPSGSKSKPGSKAPGPKPAHLVNQPRLSFSNVIATQAESSNSELENLSILQDTLVIQQSQATHTNDDIAENNEESIGTSEDNRNIGLNIADESINQAAGVDIDVDYTEVSDDIDETQLLDELTEEQFNALENSISIIPENGCPDKYLGGIQDNLKGGNVPSQYINGTFWINPPSVSFSLKQKMNPELFYRPRVFPLLAKEWVQKTKARRIIDLDDCFYLLSVRLKCTNKTTVHTFMGYASSIIRQLPPRVQADLPALLTHRSGFSKQLVRLLRTQFQNAAGSHRMHQILRTNHTEKFDSIQFQYYDALKDKLNEQNMAKKLVGNVSTATTYPEFSTFNDRNGYNGYVPSANYISYVYCSIIDELRPYMNQHTSLLDGIVLKGDHSFKIIKHMAKINGVSTFSCLYTLLNEYEEIRLQVLAPTKSLEHLAPSFKNMMESYKKYGFKMPELFYTDNVLGDRFFLESTIPSLLKDVIHKNPTLTEQVDLNSPFKNYPVARLPDNITVSVLNTTIDINKSCQKLLDECLQQAISISEQSALKFVPIALVQIAYGNSVYLMRIHSFASNNLPENLIKILTDTKIAKIGKNVSGDLTRFRYFGLQQCPGQLELGTFCKDKDLIERRNTSLADICGFVLKVQLPKANFVRCGNWEAPILSEEQINYAALDAWVSYEIYTRYKDMPTVHQKVTVNTTAGSFIAIHLDKSASSSVAGYGYICNDDTPPTNNTHEALHTNSTRIVKVVKITIPGYPLECYNEGLTLGDFHDIPFNVYIKCKYLFTASERVHNLVSDTSSIPIIPMPPINGDITSLPINTNTNSVDSRVLKDGFHIMDMIKVNKSHGMQKDFMRRFRDIMYVCDQDDKALVESYLESIGTDWKTRMLINPAWIFERVRRHIPPADELYTALKFLFESYGPLRCEHSGLKLFNDAAVAMSLHVLDSVRQGHVSDVVNGPPLYTEKGLDKNNLMTYKCSRGTSSVEGACHMNIVRKFASYNASVRLTDSILADYRLYHNLNVSNK</sequence>
<name>A0A8H7UST7_9FUNG</name>
<feature type="domain" description="DUF6729" evidence="12">
    <location>
        <begin position="215"/>
        <end position="345"/>
    </location>
</feature>
<dbReference type="GO" id="GO:0008408">
    <property type="term" value="F:3'-5' exonuclease activity"/>
    <property type="evidence" value="ECO:0007669"/>
    <property type="project" value="InterPro"/>
</dbReference>
<dbReference type="InterPro" id="IPR002562">
    <property type="entry name" value="3'-5'_exonuclease_dom"/>
</dbReference>
<keyword evidence="4" id="KW-0378">Hydrolase</keyword>
<evidence type="ECO:0000256" key="10">
    <source>
        <dbReference type="SAM" id="MobiDB-lite"/>
    </source>
</evidence>
<feature type="region of interest" description="Disordered" evidence="10">
    <location>
        <begin position="72"/>
        <end position="91"/>
    </location>
</feature>
<feature type="compositionally biased region" description="Basic residues" evidence="10">
    <location>
        <begin position="1"/>
        <end position="11"/>
    </location>
</feature>
<dbReference type="InterPro" id="IPR046616">
    <property type="entry name" value="DUF6729"/>
</dbReference>
<dbReference type="InterPro" id="IPR012337">
    <property type="entry name" value="RNaseH-like_sf"/>
</dbReference>
<dbReference type="InterPro" id="IPR036397">
    <property type="entry name" value="RNaseH_sf"/>
</dbReference>
<evidence type="ECO:0000313" key="14">
    <source>
        <dbReference type="Proteomes" id="UP000603453"/>
    </source>
</evidence>
<evidence type="ECO:0000256" key="7">
    <source>
        <dbReference type="ARBA" id="ARBA00023242"/>
    </source>
</evidence>
<evidence type="ECO:0000259" key="11">
    <source>
        <dbReference type="Pfam" id="PF01612"/>
    </source>
</evidence>
<dbReference type="GO" id="GO:0006139">
    <property type="term" value="P:nucleobase-containing compound metabolic process"/>
    <property type="evidence" value="ECO:0007669"/>
    <property type="project" value="InterPro"/>
</dbReference>
<dbReference type="Proteomes" id="UP000603453">
    <property type="component" value="Unassembled WGS sequence"/>
</dbReference>
<dbReference type="OrthoDB" id="1920326at2759"/>
<dbReference type="SUPFAM" id="SSF53098">
    <property type="entry name" value="Ribonuclease H-like"/>
    <property type="match status" value="1"/>
</dbReference>
<evidence type="ECO:0000256" key="5">
    <source>
        <dbReference type="ARBA" id="ARBA00022839"/>
    </source>
</evidence>
<dbReference type="CDD" id="cd06141">
    <property type="entry name" value="WRN_exo"/>
    <property type="match status" value="1"/>
</dbReference>
<dbReference type="GO" id="GO:0005634">
    <property type="term" value="C:nucleus"/>
    <property type="evidence" value="ECO:0007669"/>
    <property type="project" value="UniProtKB-SubCell"/>
</dbReference>
<dbReference type="EMBL" id="JAEPRD010000568">
    <property type="protein sequence ID" value="KAG2190763.1"/>
    <property type="molecule type" value="Genomic_DNA"/>
</dbReference>
<gene>
    <name evidence="13" type="ORF">INT47_003005</name>
</gene>
<evidence type="ECO:0000259" key="12">
    <source>
        <dbReference type="Pfam" id="PF20499"/>
    </source>
</evidence>
<reference evidence="13" key="1">
    <citation type="submission" date="2020-12" db="EMBL/GenBank/DDBJ databases">
        <title>Metabolic potential, ecology and presence of endohyphal bacteria is reflected in genomic diversity of Mucoromycotina.</title>
        <authorList>
            <person name="Muszewska A."/>
            <person name="Okrasinska A."/>
            <person name="Steczkiewicz K."/>
            <person name="Drgas O."/>
            <person name="Orlowska M."/>
            <person name="Perlinska-Lenart U."/>
            <person name="Aleksandrzak-Piekarczyk T."/>
            <person name="Szatraj K."/>
            <person name="Zielenkiewicz U."/>
            <person name="Pilsyk S."/>
            <person name="Malc E."/>
            <person name="Mieczkowski P."/>
            <person name="Kruszewska J.S."/>
            <person name="Biernat P."/>
            <person name="Pawlowska J."/>
        </authorList>
    </citation>
    <scope>NUCLEOTIDE SEQUENCE</scope>
    <source>
        <strain evidence="13">WA0000017839</strain>
    </source>
</reference>
<feature type="domain" description="3'-5' exonuclease" evidence="11">
    <location>
        <begin position="552"/>
        <end position="683"/>
    </location>
</feature>
<evidence type="ECO:0000256" key="3">
    <source>
        <dbReference type="ARBA" id="ARBA00022723"/>
    </source>
</evidence>
<protein>
    <recommendedName>
        <fullName evidence="8">3'-5' exonuclease</fullName>
    </recommendedName>
    <alternativeName>
        <fullName evidence="9">Werner Syndrome-like exonuclease</fullName>
    </alternativeName>
</protein>
<keyword evidence="3" id="KW-0479">Metal-binding</keyword>
<dbReference type="PANTHER" id="PTHR13620">
    <property type="entry name" value="3-5 EXONUCLEASE"/>
    <property type="match status" value="1"/>
</dbReference>
<comment type="subcellular location">
    <subcellularLocation>
        <location evidence="1">Nucleus</location>
    </subcellularLocation>
</comment>
<evidence type="ECO:0000256" key="1">
    <source>
        <dbReference type="ARBA" id="ARBA00004123"/>
    </source>
</evidence>
<keyword evidence="2" id="KW-0540">Nuclease</keyword>
<dbReference type="PANTHER" id="PTHR13620:SF109">
    <property type="entry name" value="3'-5' EXONUCLEASE"/>
    <property type="match status" value="1"/>
</dbReference>
<dbReference type="AlphaFoldDB" id="A0A8H7UST7"/>
<keyword evidence="6" id="KW-0460">Magnesium</keyword>
<feature type="compositionally biased region" description="Low complexity" evidence="10">
    <location>
        <begin position="12"/>
        <end position="24"/>
    </location>
</feature>
<keyword evidence="7" id="KW-0539">Nucleus</keyword>
<evidence type="ECO:0000256" key="8">
    <source>
        <dbReference type="ARBA" id="ARBA00040531"/>
    </source>
</evidence>
<dbReference type="Gene3D" id="3.30.420.10">
    <property type="entry name" value="Ribonuclease H-like superfamily/Ribonuclease H"/>
    <property type="match status" value="1"/>
</dbReference>
<comment type="caution">
    <text evidence="13">The sequence shown here is derived from an EMBL/GenBank/DDBJ whole genome shotgun (WGS) entry which is preliminary data.</text>
</comment>
<proteinExistence type="predicted"/>